<dbReference type="RefSeq" id="WP_192505281.1">
    <property type="nucleotide sequence ID" value="NZ_CP043884.1"/>
</dbReference>
<proteinExistence type="predicted"/>
<protein>
    <submittedName>
        <fullName evidence="1">Uncharacterized protein</fullName>
    </submittedName>
</protein>
<sequence length="120" mass="13840">MTQQQRNDYIAEKILGANKKIQHDKTWLYVPGKEFEPPFEWEFPDGRIVNSKTDFESLPEWVGPICEVVFPLLAEENWNISFLYNGYVSLVDSEGWAIVDIRIGPLSTVLVNAHIKISEE</sequence>
<gene>
    <name evidence="1" type="ORF">Lepto782_11865</name>
</gene>
<organism evidence="1 2">
    <name type="scientific">Leptospira interrogans serovar Canicola</name>
    <dbReference type="NCBI Taxonomy" id="211880"/>
    <lineage>
        <taxon>Bacteria</taxon>
        <taxon>Pseudomonadati</taxon>
        <taxon>Spirochaetota</taxon>
        <taxon>Spirochaetia</taxon>
        <taxon>Leptospirales</taxon>
        <taxon>Leptospiraceae</taxon>
        <taxon>Leptospira</taxon>
    </lineage>
</organism>
<reference evidence="1" key="1">
    <citation type="submission" date="2019-09" db="EMBL/GenBank/DDBJ databases">
        <title>Comparative Genomics of Leptospira interrogans Reveals Genome Plasticity - A Common Adaptive Strategy for Survival in Various Hosts.</title>
        <authorList>
            <person name="Ramli S.R."/>
            <person name="Bunk B."/>
            <person name="Goris M."/>
            <person name="Bhuju S."/>
            <person name="Jarek M."/>
            <person name="Sproer C."/>
            <person name="Mustakim S."/>
            <person name="Strommenger B."/>
            <person name="Pessler F."/>
        </authorList>
    </citation>
    <scope>NUCLEOTIDE SEQUENCE</scope>
    <source>
        <strain evidence="1">782</strain>
    </source>
</reference>
<dbReference type="Proteomes" id="UP000663124">
    <property type="component" value="Chromosome 1"/>
</dbReference>
<name>A0AAP9WCD9_LEPIR</name>
<dbReference type="AlphaFoldDB" id="A0AAP9WCD9"/>
<accession>A0AAP9WCD9</accession>
<dbReference type="EMBL" id="CP043884">
    <property type="protein sequence ID" value="QOI42888.1"/>
    <property type="molecule type" value="Genomic_DNA"/>
</dbReference>
<evidence type="ECO:0000313" key="2">
    <source>
        <dbReference type="Proteomes" id="UP000663124"/>
    </source>
</evidence>
<evidence type="ECO:0000313" key="1">
    <source>
        <dbReference type="EMBL" id="QOI42888.1"/>
    </source>
</evidence>